<protein>
    <submittedName>
        <fullName evidence="3">Uncharacterized protein</fullName>
    </submittedName>
</protein>
<feature type="chain" id="PRO_5012928642" evidence="2">
    <location>
        <begin position="22"/>
        <end position="170"/>
    </location>
</feature>
<name>A0A1M4VC09_9FLAO</name>
<dbReference type="RefSeq" id="WP_131327825.1">
    <property type="nucleotide sequence ID" value="NZ_FQVE01000001.1"/>
</dbReference>
<feature type="transmembrane region" description="Helical" evidence="1">
    <location>
        <begin position="69"/>
        <end position="90"/>
    </location>
</feature>
<keyword evidence="1" id="KW-0472">Membrane</keyword>
<dbReference type="EMBL" id="FQVE01000001">
    <property type="protein sequence ID" value="SHE66433.1"/>
    <property type="molecule type" value="Genomic_DNA"/>
</dbReference>
<dbReference type="Proteomes" id="UP000184108">
    <property type="component" value="Unassembled WGS sequence"/>
</dbReference>
<keyword evidence="2" id="KW-0732">Signal</keyword>
<gene>
    <name evidence="3" type="ORF">SAMN02787073_0854</name>
</gene>
<evidence type="ECO:0000313" key="3">
    <source>
        <dbReference type="EMBL" id="SHE66433.1"/>
    </source>
</evidence>
<accession>A0A1M4VC09</accession>
<keyword evidence="1" id="KW-1133">Transmembrane helix</keyword>
<sequence length="170" mass="18504">MKLLFSTLFMSFFFISTSAQVSDSLQLGKNTREFFIKGDQKFKFSEYKKVFTNPEALGYMKKSNTNGTVAQIFGAIGGGFVGFGLAKEIFKTKITHQNGMTYKQKDKGGWGLVGIGLGAIGIGIPFAISANKNLKKAVNTQNQSIGTDETKKTSYKLDLSGNSVGVTYSF</sequence>
<evidence type="ECO:0000256" key="1">
    <source>
        <dbReference type="SAM" id="Phobius"/>
    </source>
</evidence>
<evidence type="ECO:0000256" key="2">
    <source>
        <dbReference type="SAM" id="SignalP"/>
    </source>
</evidence>
<dbReference type="AlphaFoldDB" id="A0A1M4VC09"/>
<organism evidence="3 4">
    <name type="scientific">Chryseobacterium vrystaatense</name>
    <dbReference type="NCBI Taxonomy" id="307480"/>
    <lineage>
        <taxon>Bacteria</taxon>
        <taxon>Pseudomonadati</taxon>
        <taxon>Bacteroidota</taxon>
        <taxon>Flavobacteriia</taxon>
        <taxon>Flavobacteriales</taxon>
        <taxon>Weeksellaceae</taxon>
        <taxon>Chryseobacterium group</taxon>
        <taxon>Chryseobacterium</taxon>
    </lineage>
</organism>
<evidence type="ECO:0000313" key="4">
    <source>
        <dbReference type="Proteomes" id="UP000184108"/>
    </source>
</evidence>
<feature type="signal peptide" evidence="2">
    <location>
        <begin position="1"/>
        <end position="21"/>
    </location>
</feature>
<keyword evidence="1" id="KW-0812">Transmembrane</keyword>
<dbReference type="OrthoDB" id="1274641at2"/>
<proteinExistence type="predicted"/>
<feature type="transmembrane region" description="Helical" evidence="1">
    <location>
        <begin position="110"/>
        <end position="128"/>
    </location>
</feature>
<reference evidence="4" key="1">
    <citation type="submission" date="2016-11" db="EMBL/GenBank/DDBJ databases">
        <authorList>
            <person name="Varghese N."/>
            <person name="Submissions S."/>
        </authorList>
    </citation>
    <scope>NUCLEOTIDE SEQUENCE [LARGE SCALE GENOMIC DNA]</scope>
    <source>
        <strain evidence="4">YR203</strain>
    </source>
</reference>